<organism evidence="2 5">
    <name type="scientific">Malaciobacter marinus</name>
    <dbReference type="NCBI Taxonomy" id="505249"/>
    <lineage>
        <taxon>Bacteria</taxon>
        <taxon>Pseudomonadati</taxon>
        <taxon>Campylobacterota</taxon>
        <taxon>Epsilonproteobacteria</taxon>
        <taxon>Campylobacterales</taxon>
        <taxon>Arcobacteraceae</taxon>
        <taxon>Malaciobacter</taxon>
    </lineage>
</organism>
<reference evidence="3" key="2">
    <citation type="submission" date="2017-09" db="EMBL/GenBank/DDBJ databases">
        <authorList>
            <person name="Perez-Cataluna A."/>
            <person name="Figueras M.J."/>
            <person name="Salas-Masso N."/>
        </authorList>
    </citation>
    <scope>NUCLEOTIDE SEQUENCE</scope>
    <source>
        <strain evidence="3">CECT 7727</strain>
    </source>
</reference>
<gene>
    <name evidence="2" type="ORF">AMRN_2131</name>
    <name evidence="3" type="ORF">CPH92_03235</name>
</gene>
<dbReference type="EMBL" id="NXAO01000014">
    <property type="protein sequence ID" value="PHO16129.1"/>
    <property type="molecule type" value="Genomic_DNA"/>
</dbReference>
<dbReference type="Pfam" id="PF06527">
    <property type="entry name" value="TniQ"/>
    <property type="match status" value="1"/>
</dbReference>
<name>A0A347TML7_9BACT</name>
<evidence type="ECO:0000313" key="2">
    <source>
        <dbReference type="EMBL" id="AXX87845.1"/>
    </source>
</evidence>
<dbReference type="RefSeq" id="WP_099310349.1">
    <property type="nucleotide sequence ID" value="NZ_CP032101.1"/>
</dbReference>
<dbReference type="Proteomes" id="UP000224740">
    <property type="component" value="Unassembled WGS sequence"/>
</dbReference>
<protein>
    <submittedName>
        <fullName evidence="2">Transposition-related protein TniQ</fullName>
    </submittedName>
</protein>
<dbReference type="Proteomes" id="UP000264693">
    <property type="component" value="Chromosome"/>
</dbReference>
<dbReference type="KEGG" id="amar:AMRN_2131"/>
<dbReference type="InterPro" id="IPR009492">
    <property type="entry name" value="TniQ"/>
</dbReference>
<evidence type="ECO:0000313" key="3">
    <source>
        <dbReference type="EMBL" id="PHO16129.1"/>
    </source>
</evidence>
<proteinExistence type="predicted"/>
<evidence type="ECO:0000259" key="1">
    <source>
        <dbReference type="Pfam" id="PF06527"/>
    </source>
</evidence>
<dbReference type="AlphaFoldDB" id="A0A347TML7"/>
<keyword evidence="4" id="KW-1185">Reference proteome</keyword>
<sequence length="305" mass="37257">MNKCYPYKDELLSSLIFRISRANYTSVSNITNYIFKTKGLYLKDIDLYNFSKDELLSINKLLNIKNIRKYQLLKYIGYIEENFNFNGRKRWITHFHNKKNDLKFYGIRFCPHCIKESPYLRQYWRLLIVNVCQKHNCFLLNSCPNCNKNIKYPNSHYEQEIFNCYYCGFDLRTSTTETIKKESIHLKVQNILLNILNYGYYKLNNRYYYSIGLFYLLRLLIKNVMRVNKKTEYYIDNLKPKELSYFISFSLILLENFPHRLNKYYKKNKLLNLHTILDKYRNKKLNIPNWYLSSIYYNTISTRWL</sequence>
<dbReference type="EMBL" id="CP032101">
    <property type="protein sequence ID" value="AXX87845.1"/>
    <property type="molecule type" value="Genomic_DNA"/>
</dbReference>
<feature type="domain" description="TniQ" evidence="1">
    <location>
        <begin position="6"/>
        <end position="139"/>
    </location>
</feature>
<reference evidence="4" key="1">
    <citation type="submission" date="2017-09" db="EMBL/GenBank/DDBJ databases">
        <title>Arcobacter canalis sp. nov., a new species isolated from a water canal contaminated with urban sewage.</title>
        <authorList>
            <person name="Perez-Cataluna A."/>
            <person name="Salas-Masso N."/>
            <person name="Figueras M.J."/>
        </authorList>
    </citation>
    <scope>NUCLEOTIDE SEQUENCE [LARGE SCALE GENOMIC DNA]</scope>
    <source>
        <strain evidence="4">CECT 7727</strain>
    </source>
</reference>
<evidence type="ECO:0000313" key="5">
    <source>
        <dbReference type="Proteomes" id="UP000264693"/>
    </source>
</evidence>
<evidence type="ECO:0000313" key="4">
    <source>
        <dbReference type="Proteomes" id="UP000224740"/>
    </source>
</evidence>
<accession>A0A347TML7</accession>
<reference evidence="2 5" key="3">
    <citation type="submission" date="2018-08" db="EMBL/GenBank/DDBJ databases">
        <title>Complete genome of the Arcobacter marinus type strain JCM 15502.</title>
        <authorList>
            <person name="Miller W.G."/>
            <person name="Yee E."/>
            <person name="Huynh S."/>
            <person name="Parker C.T."/>
        </authorList>
    </citation>
    <scope>NUCLEOTIDE SEQUENCE [LARGE SCALE GENOMIC DNA]</scope>
    <source>
        <strain evidence="2 5">JCM 15502</strain>
    </source>
</reference>